<reference evidence="6" key="1">
    <citation type="submission" date="2024-03" db="EMBL/GenBank/DDBJ databases">
        <title>WGS assembly of Saponaria officinalis var. Norfolk2.</title>
        <authorList>
            <person name="Jenkins J."/>
            <person name="Shu S."/>
            <person name="Grimwood J."/>
            <person name="Barry K."/>
            <person name="Goodstein D."/>
            <person name="Schmutz J."/>
            <person name="Leebens-Mack J."/>
            <person name="Osbourn A."/>
        </authorList>
    </citation>
    <scope>NUCLEOTIDE SEQUENCE [LARGE SCALE GENOMIC DNA]</scope>
    <source>
        <strain evidence="6">JIC</strain>
    </source>
</reference>
<accession>A0AAW1LJC8</accession>
<dbReference type="Proteomes" id="UP001443914">
    <property type="component" value="Unassembled WGS sequence"/>
</dbReference>
<dbReference type="GO" id="GO:0060320">
    <property type="term" value="P:rejection of self pollen"/>
    <property type="evidence" value="ECO:0007669"/>
    <property type="project" value="UniProtKB-KW"/>
</dbReference>
<gene>
    <name evidence="6" type="ORF">RND81_04G087700</name>
</gene>
<protein>
    <recommendedName>
        <fullName evidence="8">S-protein homolog</fullName>
    </recommendedName>
</protein>
<dbReference type="AlphaFoldDB" id="A0AAW1LJC8"/>
<evidence type="ECO:0000256" key="4">
    <source>
        <dbReference type="ARBA" id="ARBA00022525"/>
    </source>
</evidence>
<comment type="caution">
    <text evidence="6">The sequence shown here is derived from an EMBL/GenBank/DDBJ whole genome shotgun (WGS) entry which is preliminary data.</text>
</comment>
<comment type="similarity">
    <text evidence="2">Belongs to the plant self-incompatibility (S1) protein family.</text>
</comment>
<dbReference type="Pfam" id="PF05938">
    <property type="entry name" value="Self-incomp_S1"/>
    <property type="match status" value="1"/>
</dbReference>
<keyword evidence="7" id="KW-1185">Reference proteome</keyword>
<evidence type="ECO:0000313" key="7">
    <source>
        <dbReference type="Proteomes" id="UP001443914"/>
    </source>
</evidence>
<evidence type="ECO:0008006" key="8">
    <source>
        <dbReference type="Google" id="ProtNLM"/>
    </source>
</evidence>
<evidence type="ECO:0000256" key="3">
    <source>
        <dbReference type="ARBA" id="ARBA00022471"/>
    </source>
</evidence>
<evidence type="ECO:0000256" key="2">
    <source>
        <dbReference type="ARBA" id="ARBA00005581"/>
    </source>
</evidence>
<keyword evidence="3" id="KW-0713">Self-incompatibility</keyword>
<name>A0AAW1LJC8_SAPOF</name>
<proteinExistence type="inferred from homology"/>
<keyword evidence="5" id="KW-0732">Signal</keyword>
<comment type="subcellular location">
    <subcellularLocation>
        <location evidence="1">Secreted</location>
    </subcellularLocation>
</comment>
<dbReference type="InterPro" id="IPR010264">
    <property type="entry name" value="Self-incomp_S1"/>
</dbReference>
<evidence type="ECO:0000256" key="5">
    <source>
        <dbReference type="ARBA" id="ARBA00022729"/>
    </source>
</evidence>
<dbReference type="GO" id="GO:0005576">
    <property type="term" value="C:extracellular region"/>
    <property type="evidence" value="ECO:0007669"/>
    <property type="project" value="UniProtKB-SubCell"/>
</dbReference>
<evidence type="ECO:0000313" key="6">
    <source>
        <dbReference type="EMBL" id="KAK9733727.1"/>
    </source>
</evidence>
<dbReference type="EMBL" id="JBDFQZ010000004">
    <property type="protein sequence ID" value="KAK9733727.1"/>
    <property type="molecule type" value="Genomic_DNA"/>
</dbReference>
<organism evidence="6 7">
    <name type="scientific">Saponaria officinalis</name>
    <name type="common">Common soapwort</name>
    <name type="synonym">Lychnis saponaria</name>
    <dbReference type="NCBI Taxonomy" id="3572"/>
    <lineage>
        <taxon>Eukaryota</taxon>
        <taxon>Viridiplantae</taxon>
        <taxon>Streptophyta</taxon>
        <taxon>Embryophyta</taxon>
        <taxon>Tracheophyta</taxon>
        <taxon>Spermatophyta</taxon>
        <taxon>Magnoliopsida</taxon>
        <taxon>eudicotyledons</taxon>
        <taxon>Gunneridae</taxon>
        <taxon>Pentapetalae</taxon>
        <taxon>Caryophyllales</taxon>
        <taxon>Caryophyllaceae</taxon>
        <taxon>Caryophylleae</taxon>
        <taxon>Saponaria</taxon>
    </lineage>
</organism>
<evidence type="ECO:0000256" key="1">
    <source>
        <dbReference type="ARBA" id="ARBA00004613"/>
    </source>
</evidence>
<keyword evidence="4" id="KW-0964">Secreted</keyword>
<sequence>MTSSTTFIRGYPLFSVRYRINIENELSKDPISIRCTKVHFGLSNDFGIQLIPNKGYYNVTVKIDRSHLLRLFCTFNYPSLNETGQFLAFMDAPFYIDNTFGGRHCTWRFTDDGLYVYHLQRKKFKFVYYWTYDKE</sequence>